<evidence type="ECO:0000256" key="3">
    <source>
        <dbReference type="HAMAP-Rule" id="MF_02225"/>
    </source>
</evidence>
<dbReference type="InterPro" id="IPR007085">
    <property type="entry name" value="DNA/pantothenate-metab_flavo_C"/>
</dbReference>
<accession>A0AAP5WF26</accession>
<dbReference type="EMBL" id="WERX01000001">
    <property type="protein sequence ID" value="MDV7693320.1"/>
    <property type="molecule type" value="Genomic_DNA"/>
</dbReference>
<name>A0AAP5WF26_9LACO</name>
<dbReference type="GO" id="GO:0015941">
    <property type="term" value="P:pantothenate catabolic process"/>
    <property type="evidence" value="ECO:0007669"/>
    <property type="project" value="InterPro"/>
</dbReference>
<dbReference type="PANTHER" id="PTHR14359">
    <property type="entry name" value="HOMO-OLIGOMERIC FLAVIN CONTAINING CYS DECARBOXYLASE FAMILY"/>
    <property type="match status" value="1"/>
</dbReference>
<keyword evidence="3 4" id="KW-0288">FMN</keyword>
<dbReference type="Proteomes" id="UP000077280">
    <property type="component" value="Unassembled WGS sequence"/>
</dbReference>
<dbReference type="Pfam" id="PF04127">
    <property type="entry name" value="DFP"/>
    <property type="match status" value="1"/>
</dbReference>
<reference evidence="8 9" key="1">
    <citation type="submission" date="2016-05" db="EMBL/GenBank/DDBJ databases">
        <title>Draft genome sequence of Pediococcus parvulus 2.6, a probiotic beta-glucan producer strain.</title>
        <authorList>
            <person name="Mohedano M.L."/>
            <person name="Perez-Ramos A."/>
            <person name="Duenas M.T."/>
            <person name="Lamontanara A."/>
            <person name="Orru L."/>
            <person name="Spano G."/>
            <person name="Capozzi V."/>
            <person name="Lopez P."/>
        </authorList>
    </citation>
    <scope>NUCLEOTIDE SEQUENCE [LARGE SCALE GENOMIC DNA]</scope>
    <source>
        <strain evidence="8 9">2.6</strain>
    </source>
</reference>
<dbReference type="Proteomes" id="UP001275867">
    <property type="component" value="Unassembled WGS sequence"/>
</dbReference>
<dbReference type="HAMAP" id="MF_02225">
    <property type="entry name" value="CoaBC"/>
    <property type="match status" value="1"/>
</dbReference>
<dbReference type="AlphaFoldDB" id="A0AAP5WF26"/>
<feature type="binding site" evidence="3">
    <location>
        <begin position="311"/>
        <end position="314"/>
    </location>
    <ligand>
        <name>CTP</name>
        <dbReference type="ChEBI" id="CHEBI:37563"/>
    </ligand>
</feature>
<dbReference type="RefSeq" id="WP_068807356.1">
    <property type="nucleotide sequence ID" value="NZ_CP158977.1"/>
</dbReference>
<dbReference type="InterPro" id="IPR035929">
    <property type="entry name" value="CoaB-like_sf"/>
</dbReference>
<feature type="binding site" evidence="3">
    <location>
        <position position="343"/>
    </location>
    <ligand>
        <name>CTP</name>
        <dbReference type="ChEBI" id="CHEBI:37563"/>
    </ligand>
</feature>
<feature type="binding site" evidence="3">
    <location>
        <position position="347"/>
    </location>
    <ligand>
        <name>CTP</name>
        <dbReference type="ChEBI" id="CHEBI:37563"/>
    </ligand>
</feature>
<dbReference type="EC" id="6.3.2.5" evidence="3"/>
<sequence length="404" mass="44336">MWKDKHITFFITGGIATYKVVELIRLVQKQGAQVRVAMTNTAMKFVGKATFQTISQHPVQTGLFEQVTSAPVAHVELADWTDIAIVAPATANIMSKMANGLADDFVSTTLLALTAPIFVIPAMNVHMWQSSAVQRNIKILKVDGVNVMDPDEGLLAEGYSGKGRFPENTTVMQYIEKKITVKNYSNLASLKNKKILITAGGTREYLDPVRYISNRSSGKMGYAFAEVAQTAGAEVTLISATKQLAAPNGVKVIYVETVTEMMTAVHNNFDKADILIMAAAVSDYQPVQFENHKIKKATQSDKLILELQETPDILKSLKNLHTNQFVVGFAAETEDLLNNAKGKLRAKGADMIVANDVSRHDIGFDVDENAVTILQPNEPNIQISKENKKVIAKKVLEVIAKRFA</sequence>
<dbReference type="GO" id="GO:0004633">
    <property type="term" value="F:phosphopantothenoylcysteine decarboxylase activity"/>
    <property type="evidence" value="ECO:0007669"/>
    <property type="project" value="UniProtKB-UniRule"/>
</dbReference>
<comment type="caution">
    <text evidence="7">The sequence shown here is derived from an EMBL/GenBank/DDBJ whole genome shotgun (WGS) entry which is preliminary data.</text>
</comment>
<keyword evidence="3" id="KW-0479">Metal-binding</keyword>
<proteinExistence type="inferred from homology"/>
<dbReference type="PANTHER" id="PTHR14359:SF6">
    <property type="entry name" value="PHOSPHOPANTOTHENOYLCYSTEINE DECARBOXYLASE"/>
    <property type="match status" value="1"/>
</dbReference>
<keyword evidence="3" id="KW-0460">Magnesium</keyword>
<comment type="similarity">
    <text evidence="3 4">In the C-terminal section; belongs to the PPC synthetase family.</text>
</comment>
<organism evidence="7 10">
    <name type="scientific">Pediococcus parvulus</name>
    <dbReference type="NCBI Taxonomy" id="54062"/>
    <lineage>
        <taxon>Bacteria</taxon>
        <taxon>Bacillati</taxon>
        <taxon>Bacillota</taxon>
        <taxon>Bacilli</taxon>
        <taxon>Lactobacillales</taxon>
        <taxon>Lactobacillaceae</taxon>
        <taxon>Pediococcus</taxon>
    </lineage>
</organism>
<comment type="similarity">
    <text evidence="3 4">In the N-terminal section; belongs to the HFCD (homo-oligomeric flavin containing Cys decarboxylase) superfamily.</text>
</comment>
<feature type="region of interest" description="Phosphopantothenate--cysteine ligase" evidence="3">
    <location>
        <begin position="195"/>
        <end position="404"/>
    </location>
</feature>
<evidence type="ECO:0000313" key="10">
    <source>
        <dbReference type="Proteomes" id="UP001275867"/>
    </source>
</evidence>
<evidence type="ECO:0000256" key="4">
    <source>
        <dbReference type="RuleBase" id="RU364078"/>
    </source>
</evidence>
<evidence type="ECO:0000259" key="6">
    <source>
        <dbReference type="Pfam" id="PF04127"/>
    </source>
</evidence>
<keyword evidence="3 4" id="KW-0436">Ligase</keyword>
<dbReference type="GO" id="GO:0046872">
    <property type="term" value="F:metal ion binding"/>
    <property type="evidence" value="ECO:0007669"/>
    <property type="project" value="UniProtKB-KW"/>
</dbReference>
<evidence type="ECO:0000313" key="9">
    <source>
        <dbReference type="Proteomes" id="UP000077280"/>
    </source>
</evidence>
<gene>
    <name evidence="3 7" type="primary">coaBC</name>
    <name evidence="8" type="ORF">A7K95_00875</name>
    <name evidence="7" type="ORF">GA842_00205</name>
</gene>
<keyword evidence="9" id="KW-1185">Reference proteome</keyword>
<keyword evidence="2 3" id="KW-0456">Lyase</keyword>
<feature type="binding site" evidence="3">
    <location>
        <position position="293"/>
    </location>
    <ligand>
        <name>CTP</name>
        <dbReference type="ChEBI" id="CHEBI:37563"/>
    </ligand>
</feature>
<dbReference type="InterPro" id="IPR003382">
    <property type="entry name" value="Flavoprotein"/>
</dbReference>
<comment type="cofactor">
    <cofactor evidence="3">
        <name>Mg(2+)</name>
        <dbReference type="ChEBI" id="CHEBI:18420"/>
    </cofactor>
</comment>
<dbReference type="InterPro" id="IPR036551">
    <property type="entry name" value="Flavin_trans-like"/>
</dbReference>
<feature type="domain" description="DNA/pantothenate metabolism flavoprotein C-terminal" evidence="6">
    <location>
        <begin position="190"/>
        <end position="401"/>
    </location>
</feature>
<feature type="region of interest" description="Phosphopantothenoylcysteine decarboxylase" evidence="3">
    <location>
        <begin position="1"/>
        <end position="194"/>
    </location>
</feature>
<dbReference type="EC" id="4.1.1.36" evidence="3"/>
<dbReference type="Pfam" id="PF02441">
    <property type="entry name" value="Flavoprotein"/>
    <property type="match status" value="1"/>
</dbReference>
<feature type="binding site" evidence="3">
    <location>
        <position position="329"/>
    </location>
    <ligand>
        <name>CTP</name>
        <dbReference type="ChEBI" id="CHEBI:37563"/>
    </ligand>
</feature>
<dbReference type="GO" id="GO:0015937">
    <property type="term" value="P:coenzyme A biosynthetic process"/>
    <property type="evidence" value="ECO:0007669"/>
    <property type="project" value="UniProtKB-UniRule"/>
</dbReference>
<feature type="domain" description="Flavoprotein" evidence="5">
    <location>
        <begin position="5"/>
        <end position="175"/>
    </location>
</feature>
<reference evidence="7" key="2">
    <citation type="submission" date="2019-10" db="EMBL/GenBank/DDBJ databases">
        <title>Malate fermentation in French cider.</title>
        <authorList>
            <person name="Cousin F.J."/>
            <person name="Medina Fernandez S."/>
            <person name="Misery B."/>
            <person name="Laplace J.-M."/>
            <person name="Cretenet M."/>
        </authorList>
    </citation>
    <scope>NUCLEOTIDE SEQUENCE</scope>
    <source>
        <strain evidence="7">UCMA15901</strain>
    </source>
</reference>
<keyword evidence="3" id="KW-0511">Multifunctional enzyme</keyword>
<comment type="catalytic activity">
    <reaction evidence="3 4">
        <text>N-[(R)-4-phosphopantothenoyl]-L-cysteine + H(+) = (R)-4'-phosphopantetheine + CO2</text>
        <dbReference type="Rhea" id="RHEA:16793"/>
        <dbReference type="ChEBI" id="CHEBI:15378"/>
        <dbReference type="ChEBI" id="CHEBI:16526"/>
        <dbReference type="ChEBI" id="CHEBI:59458"/>
        <dbReference type="ChEBI" id="CHEBI:61723"/>
        <dbReference type="EC" id="4.1.1.36"/>
    </reaction>
</comment>
<comment type="pathway">
    <text evidence="3 4">Cofactor biosynthesis; coenzyme A biosynthesis; CoA from (R)-pantothenate: step 2/5.</text>
</comment>
<keyword evidence="1 3" id="KW-0210">Decarboxylase</keyword>
<comment type="caution">
    <text evidence="3">Lacks conserved residue(s) required for the propagation of feature annotation.</text>
</comment>
<dbReference type="GO" id="GO:0004632">
    <property type="term" value="F:phosphopantothenate--cysteine ligase activity"/>
    <property type="evidence" value="ECO:0007669"/>
    <property type="project" value="UniProtKB-UniRule"/>
</dbReference>
<dbReference type="SUPFAM" id="SSF52507">
    <property type="entry name" value="Homo-oligomeric flavin-containing Cys decarboxylases, HFCD"/>
    <property type="match status" value="1"/>
</dbReference>
<dbReference type="EMBL" id="LXND01000061">
    <property type="protein sequence ID" value="OAD63664.1"/>
    <property type="molecule type" value="Genomic_DNA"/>
</dbReference>
<comment type="cofactor">
    <cofactor evidence="3">
        <name>FMN</name>
        <dbReference type="ChEBI" id="CHEBI:58210"/>
    </cofactor>
    <text evidence="3">Binds 1 FMN per subunit.</text>
</comment>
<dbReference type="InterPro" id="IPR005252">
    <property type="entry name" value="CoaBC"/>
</dbReference>
<dbReference type="Gene3D" id="3.40.50.10300">
    <property type="entry name" value="CoaB-like"/>
    <property type="match status" value="1"/>
</dbReference>
<comment type="function">
    <text evidence="3">Catalyzes two sequential steps in the biosynthesis of coenzyme A. In the first step cysteine is conjugated to 4'-phosphopantothenate to form 4-phosphopantothenoylcysteine. In the second step the latter compound is decarboxylated to form 4'-phosphopantotheine.</text>
</comment>
<evidence type="ECO:0000256" key="1">
    <source>
        <dbReference type="ARBA" id="ARBA00022793"/>
    </source>
</evidence>
<dbReference type="Gene3D" id="3.40.50.1950">
    <property type="entry name" value="Flavin prenyltransferase-like"/>
    <property type="match status" value="1"/>
</dbReference>
<dbReference type="GeneID" id="93383191"/>
<feature type="binding site" evidence="3">
    <location>
        <position position="283"/>
    </location>
    <ligand>
        <name>CTP</name>
        <dbReference type="ChEBI" id="CHEBI:37563"/>
    </ligand>
</feature>
<evidence type="ECO:0000313" key="8">
    <source>
        <dbReference type="EMBL" id="OAD63664.1"/>
    </source>
</evidence>
<dbReference type="SUPFAM" id="SSF102645">
    <property type="entry name" value="CoaB-like"/>
    <property type="match status" value="1"/>
</dbReference>
<dbReference type="GO" id="GO:0071513">
    <property type="term" value="C:phosphopantothenoylcysteine decarboxylase complex"/>
    <property type="evidence" value="ECO:0007669"/>
    <property type="project" value="TreeGrafter"/>
</dbReference>
<evidence type="ECO:0000259" key="5">
    <source>
        <dbReference type="Pfam" id="PF02441"/>
    </source>
</evidence>
<comment type="function">
    <text evidence="4">Catalyzes two steps in the biosynthesis of coenzyme A. In the first step cysteine is conjugated to 4'-phosphopantothenate to form 4-phosphopantothenoylcysteine, in the latter compound is decarboxylated to form 4'-phosphopantotheine.</text>
</comment>
<dbReference type="GO" id="GO:0010181">
    <property type="term" value="F:FMN binding"/>
    <property type="evidence" value="ECO:0007669"/>
    <property type="project" value="UniProtKB-UniRule"/>
</dbReference>
<keyword evidence="3 4" id="KW-0285">Flavoprotein</keyword>
<evidence type="ECO:0000256" key="2">
    <source>
        <dbReference type="ARBA" id="ARBA00023239"/>
    </source>
</evidence>
<dbReference type="NCBIfam" id="TIGR00521">
    <property type="entry name" value="coaBC_dfp"/>
    <property type="match status" value="1"/>
</dbReference>
<protein>
    <recommendedName>
        <fullName evidence="3">Coenzyme A biosynthesis bifunctional protein CoaBC</fullName>
    </recommendedName>
    <alternativeName>
        <fullName evidence="3">DNA/pantothenate metabolism flavoprotein</fullName>
    </alternativeName>
    <alternativeName>
        <fullName evidence="3">Phosphopantothenoylcysteine synthetase/decarboxylase</fullName>
        <shortName evidence="3">PPCS-PPCDC</shortName>
    </alternativeName>
    <domain>
        <recommendedName>
            <fullName evidence="3">Phosphopantothenoylcysteine decarboxylase</fullName>
            <shortName evidence="3">PPC decarboxylase</shortName>
            <shortName evidence="3">PPC-DC</shortName>
            <ecNumber evidence="3">4.1.1.36</ecNumber>
        </recommendedName>
        <alternativeName>
            <fullName evidence="3">CoaC</fullName>
        </alternativeName>
    </domain>
    <domain>
        <recommendedName>
            <fullName evidence="3">Phosphopantothenate--cysteine ligase</fullName>
            <ecNumber evidence="3">6.3.2.5</ecNumber>
        </recommendedName>
        <alternativeName>
            <fullName evidence="3">CoaB</fullName>
        </alternativeName>
        <alternativeName>
            <fullName evidence="3">Phosphopantothenoylcysteine synthetase</fullName>
            <shortName evidence="3">PPC synthetase</shortName>
            <shortName evidence="3">PPC-S</shortName>
        </alternativeName>
    </domain>
</protein>
<comment type="pathway">
    <text evidence="3 4">Cofactor biosynthesis; coenzyme A biosynthesis; CoA from (R)-pantothenate: step 3/5.</text>
</comment>
<comment type="catalytic activity">
    <reaction evidence="3 4">
        <text>(R)-4'-phosphopantothenate + L-cysteine + CTP = N-[(R)-4-phosphopantothenoyl]-L-cysteine + CMP + diphosphate + H(+)</text>
        <dbReference type="Rhea" id="RHEA:19397"/>
        <dbReference type="ChEBI" id="CHEBI:10986"/>
        <dbReference type="ChEBI" id="CHEBI:15378"/>
        <dbReference type="ChEBI" id="CHEBI:33019"/>
        <dbReference type="ChEBI" id="CHEBI:35235"/>
        <dbReference type="ChEBI" id="CHEBI:37563"/>
        <dbReference type="ChEBI" id="CHEBI:59458"/>
        <dbReference type="ChEBI" id="CHEBI:60377"/>
        <dbReference type="EC" id="6.3.2.5"/>
    </reaction>
</comment>
<evidence type="ECO:0000313" key="7">
    <source>
        <dbReference type="EMBL" id="MDV7693320.1"/>
    </source>
</evidence>